<gene>
    <name evidence="2" type="ORF">EUGRSUZ_C01108</name>
</gene>
<feature type="region of interest" description="Disordered" evidence="1">
    <location>
        <begin position="101"/>
        <end position="134"/>
    </location>
</feature>
<sequence>MLTWSGPAGLQIGPVPEVRSQAGGDRGVIHGVVAGGRIGGHEPEEPRLLLREPDRVGARPPRRGQARARALQVGLPGVGDLAAAAAGGVNVARVGGEAEDRGQPIVVGGGGGGGLDGEGSGGKEAGGHYGGGEIESDVRWRWRAEVVLSTA</sequence>
<organism evidence="2">
    <name type="scientific">Eucalyptus grandis</name>
    <name type="common">Flooded gum</name>
    <dbReference type="NCBI Taxonomy" id="71139"/>
    <lineage>
        <taxon>Eukaryota</taxon>
        <taxon>Viridiplantae</taxon>
        <taxon>Streptophyta</taxon>
        <taxon>Embryophyta</taxon>
        <taxon>Tracheophyta</taxon>
        <taxon>Spermatophyta</taxon>
        <taxon>Magnoliopsida</taxon>
        <taxon>eudicotyledons</taxon>
        <taxon>Gunneridae</taxon>
        <taxon>Pentapetalae</taxon>
        <taxon>rosids</taxon>
        <taxon>malvids</taxon>
        <taxon>Myrtales</taxon>
        <taxon>Myrtaceae</taxon>
        <taxon>Myrtoideae</taxon>
        <taxon>Eucalypteae</taxon>
        <taxon>Eucalyptus</taxon>
    </lineage>
</organism>
<feature type="region of interest" description="Disordered" evidence="1">
    <location>
        <begin position="1"/>
        <end position="67"/>
    </location>
</feature>
<evidence type="ECO:0000313" key="2">
    <source>
        <dbReference type="EMBL" id="KCW79765.1"/>
    </source>
</evidence>
<evidence type="ECO:0000256" key="1">
    <source>
        <dbReference type="SAM" id="MobiDB-lite"/>
    </source>
</evidence>
<proteinExistence type="predicted"/>
<reference evidence="2" key="1">
    <citation type="submission" date="2013-07" db="EMBL/GenBank/DDBJ databases">
        <title>The genome of Eucalyptus grandis.</title>
        <authorList>
            <person name="Schmutz J."/>
            <person name="Hayes R."/>
            <person name="Myburg A."/>
            <person name="Tuskan G."/>
            <person name="Grattapaglia D."/>
            <person name="Rokhsar D.S."/>
        </authorList>
    </citation>
    <scope>NUCLEOTIDE SEQUENCE</scope>
    <source>
        <tissue evidence="2">Leaf extractions</tissue>
    </source>
</reference>
<name>A0A059CPA2_EUCGR</name>
<dbReference type="EMBL" id="KK198755">
    <property type="protein sequence ID" value="KCW79765.1"/>
    <property type="molecule type" value="Genomic_DNA"/>
</dbReference>
<protein>
    <submittedName>
        <fullName evidence="2">Uncharacterized protein</fullName>
    </submittedName>
</protein>
<dbReference type="AlphaFoldDB" id="A0A059CPA2"/>
<accession>A0A059CPA2</accession>
<feature type="compositionally biased region" description="Basic and acidic residues" evidence="1">
    <location>
        <begin position="39"/>
        <end position="57"/>
    </location>
</feature>
<dbReference type="InParanoid" id="A0A059CPA2"/>
<dbReference type="Gramene" id="KCW79765">
    <property type="protein sequence ID" value="KCW79765"/>
    <property type="gene ID" value="EUGRSUZ_C01108"/>
</dbReference>
<feature type="compositionally biased region" description="Gly residues" evidence="1">
    <location>
        <begin position="107"/>
        <end position="133"/>
    </location>
</feature>